<dbReference type="SUPFAM" id="SSF161098">
    <property type="entry name" value="MetI-like"/>
    <property type="match status" value="1"/>
</dbReference>
<evidence type="ECO:0000256" key="7">
    <source>
        <dbReference type="SAM" id="Phobius"/>
    </source>
</evidence>
<evidence type="ECO:0000256" key="2">
    <source>
        <dbReference type="ARBA" id="ARBA00022448"/>
    </source>
</evidence>
<evidence type="ECO:0000256" key="3">
    <source>
        <dbReference type="ARBA" id="ARBA00022475"/>
    </source>
</evidence>
<keyword evidence="2" id="KW-0813">Transport</keyword>
<protein>
    <submittedName>
        <fullName evidence="9">Unannotated protein</fullName>
    </submittedName>
</protein>
<keyword evidence="3" id="KW-1003">Cell membrane</keyword>
<evidence type="ECO:0000256" key="6">
    <source>
        <dbReference type="ARBA" id="ARBA00023136"/>
    </source>
</evidence>
<dbReference type="InterPro" id="IPR051393">
    <property type="entry name" value="ABC_transporter_permease"/>
</dbReference>
<dbReference type="Pfam" id="PF00528">
    <property type="entry name" value="BPD_transp_1"/>
    <property type="match status" value="1"/>
</dbReference>
<feature type="transmembrane region" description="Helical" evidence="7">
    <location>
        <begin position="236"/>
        <end position="258"/>
    </location>
</feature>
<gene>
    <name evidence="9" type="ORF">UFOPK2662_00376</name>
</gene>
<accession>A0A6J6QVK0</accession>
<keyword evidence="6 7" id="KW-0472">Membrane</keyword>
<dbReference type="PANTHER" id="PTHR30193">
    <property type="entry name" value="ABC TRANSPORTER PERMEASE PROTEIN"/>
    <property type="match status" value="1"/>
</dbReference>
<sequence>MTLPALLEVGPDKGPTFAGRVQGHIRGATLTQQKQRIGLFAALPAFLVVTSLLFYPIGYAVWISFLKTDGVTSKFIGLSNYANIFTEPLVHEVFVTNLKFLIAIPVVIFLGLFTAVLLYQEIWGWRFFRIIFFLPSVLSTSVIGLMFRSAFTLNGPINTALIQFGFEPINFFARANMAIFVVVLALIWAGFGYSMMILLSGLMSIDTDLFAAAEVDGAGWWQKFRYIIIPSVKQQLAFVSIINTLYTFTSLFGFIFVMTAGGPMYSTTTLDYLVYQKAFSAFDMGEGSALAIIMFGVIALLTIAQSKHLKNDAGR</sequence>
<comment type="subcellular location">
    <subcellularLocation>
        <location evidence="1">Cell membrane</location>
        <topology evidence="1">Multi-pass membrane protein</topology>
    </subcellularLocation>
</comment>
<dbReference type="PANTHER" id="PTHR30193:SF37">
    <property type="entry name" value="INNER MEMBRANE ABC TRANSPORTER PERMEASE PROTEIN YCJO"/>
    <property type="match status" value="1"/>
</dbReference>
<dbReference type="GO" id="GO:0005886">
    <property type="term" value="C:plasma membrane"/>
    <property type="evidence" value="ECO:0007669"/>
    <property type="project" value="UniProtKB-SubCell"/>
</dbReference>
<feature type="transmembrane region" description="Helical" evidence="7">
    <location>
        <begin position="100"/>
        <end position="119"/>
    </location>
</feature>
<name>A0A6J6QVK0_9ZZZZ</name>
<proteinExistence type="predicted"/>
<dbReference type="EMBL" id="CAEZYI010000012">
    <property type="protein sequence ID" value="CAB4715891.1"/>
    <property type="molecule type" value="Genomic_DNA"/>
</dbReference>
<evidence type="ECO:0000313" key="9">
    <source>
        <dbReference type="EMBL" id="CAB4715891.1"/>
    </source>
</evidence>
<dbReference type="InterPro" id="IPR035906">
    <property type="entry name" value="MetI-like_sf"/>
</dbReference>
<evidence type="ECO:0000256" key="4">
    <source>
        <dbReference type="ARBA" id="ARBA00022692"/>
    </source>
</evidence>
<dbReference type="AlphaFoldDB" id="A0A6J6QVK0"/>
<dbReference type="PROSITE" id="PS50928">
    <property type="entry name" value="ABC_TM1"/>
    <property type="match status" value="1"/>
</dbReference>
<keyword evidence="5 7" id="KW-1133">Transmembrane helix</keyword>
<feature type="transmembrane region" description="Helical" evidence="7">
    <location>
        <begin position="171"/>
        <end position="193"/>
    </location>
</feature>
<feature type="transmembrane region" description="Helical" evidence="7">
    <location>
        <begin position="278"/>
        <end position="301"/>
    </location>
</feature>
<dbReference type="GO" id="GO:0055085">
    <property type="term" value="P:transmembrane transport"/>
    <property type="evidence" value="ECO:0007669"/>
    <property type="project" value="InterPro"/>
</dbReference>
<keyword evidence="4 7" id="KW-0812">Transmembrane</keyword>
<reference evidence="9" key="1">
    <citation type="submission" date="2020-05" db="EMBL/GenBank/DDBJ databases">
        <authorList>
            <person name="Chiriac C."/>
            <person name="Salcher M."/>
            <person name="Ghai R."/>
            <person name="Kavagutti S V."/>
        </authorList>
    </citation>
    <scope>NUCLEOTIDE SEQUENCE</scope>
</reference>
<feature type="domain" description="ABC transmembrane type-1" evidence="8">
    <location>
        <begin position="89"/>
        <end position="305"/>
    </location>
</feature>
<evidence type="ECO:0000256" key="1">
    <source>
        <dbReference type="ARBA" id="ARBA00004651"/>
    </source>
</evidence>
<evidence type="ECO:0000259" key="8">
    <source>
        <dbReference type="PROSITE" id="PS50928"/>
    </source>
</evidence>
<dbReference type="InterPro" id="IPR000515">
    <property type="entry name" value="MetI-like"/>
</dbReference>
<feature type="transmembrane region" description="Helical" evidence="7">
    <location>
        <begin position="131"/>
        <end position="151"/>
    </location>
</feature>
<evidence type="ECO:0000256" key="5">
    <source>
        <dbReference type="ARBA" id="ARBA00022989"/>
    </source>
</evidence>
<feature type="transmembrane region" description="Helical" evidence="7">
    <location>
        <begin position="39"/>
        <end position="65"/>
    </location>
</feature>
<organism evidence="9">
    <name type="scientific">freshwater metagenome</name>
    <dbReference type="NCBI Taxonomy" id="449393"/>
    <lineage>
        <taxon>unclassified sequences</taxon>
        <taxon>metagenomes</taxon>
        <taxon>ecological metagenomes</taxon>
    </lineage>
</organism>
<dbReference type="Gene3D" id="1.10.3720.10">
    <property type="entry name" value="MetI-like"/>
    <property type="match status" value="1"/>
</dbReference>
<dbReference type="CDD" id="cd06261">
    <property type="entry name" value="TM_PBP2"/>
    <property type="match status" value="1"/>
</dbReference>